<feature type="region of interest" description="Disordered" evidence="1">
    <location>
        <begin position="92"/>
        <end position="115"/>
    </location>
</feature>
<dbReference type="Proteomes" id="UP000252139">
    <property type="component" value="Unassembled WGS sequence"/>
</dbReference>
<sequence>MSEFTEESFNAFRQQLAETQAIVQQLVQERQTSPSETDSSLHFPLHAFGVRPHYDWIPDLFIALMLSEADCTSIIDNYLHIRSLSYVPPNILPESRGRMNRSQTREDNDLKPSQYSLSGARHPLDILGSKVLNLNASPDDIERLTMII</sequence>
<proteinExistence type="predicted"/>
<keyword evidence="3" id="KW-1185">Reference proteome</keyword>
<evidence type="ECO:0000313" key="2">
    <source>
        <dbReference type="EMBL" id="RCH97346.1"/>
    </source>
</evidence>
<protein>
    <submittedName>
        <fullName evidence="2">Uncharacterized protein</fullName>
    </submittedName>
</protein>
<reference evidence="2 3" key="1">
    <citation type="journal article" date="2018" name="G3 (Bethesda)">
        <title>Phylogenetic and Phylogenomic Definition of Rhizopus Species.</title>
        <authorList>
            <person name="Gryganskyi A.P."/>
            <person name="Golan J."/>
            <person name="Dolatabadi S."/>
            <person name="Mondo S."/>
            <person name="Robb S."/>
            <person name="Idnurm A."/>
            <person name="Muszewska A."/>
            <person name="Steczkiewicz K."/>
            <person name="Masonjones S."/>
            <person name="Liao H.L."/>
            <person name="Gajdeczka M.T."/>
            <person name="Anike F."/>
            <person name="Vuek A."/>
            <person name="Anishchenko I.M."/>
            <person name="Voigt K."/>
            <person name="de Hoog G.S."/>
            <person name="Smith M.E."/>
            <person name="Heitman J."/>
            <person name="Vilgalys R."/>
            <person name="Stajich J.E."/>
        </authorList>
    </citation>
    <scope>NUCLEOTIDE SEQUENCE [LARGE SCALE GENOMIC DNA]</scope>
    <source>
        <strain evidence="2 3">CBS 357.93</strain>
    </source>
</reference>
<name>A0A367K5B5_RHIAZ</name>
<comment type="caution">
    <text evidence="2">The sequence shown here is derived from an EMBL/GenBank/DDBJ whole genome shotgun (WGS) entry which is preliminary data.</text>
</comment>
<dbReference type="EMBL" id="PJQL01000285">
    <property type="protein sequence ID" value="RCH97346.1"/>
    <property type="molecule type" value="Genomic_DNA"/>
</dbReference>
<dbReference type="STRING" id="86630.A0A367K5B5"/>
<evidence type="ECO:0000313" key="3">
    <source>
        <dbReference type="Proteomes" id="UP000252139"/>
    </source>
</evidence>
<evidence type="ECO:0000256" key="1">
    <source>
        <dbReference type="SAM" id="MobiDB-lite"/>
    </source>
</evidence>
<dbReference type="OrthoDB" id="2284342at2759"/>
<accession>A0A367K5B5</accession>
<dbReference type="AlphaFoldDB" id="A0A367K5B5"/>
<organism evidence="2 3">
    <name type="scientific">Rhizopus azygosporus</name>
    <name type="common">Rhizopus microsporus var. azygosporus</name>
    <dbReference type="NCBI Taxonomy" id="86630"/>
    <lineage>
        <taxon>Eukaryota</taxon>
        <taxon>Fungi</taxon>
        <taxon>Fungi incertae sedis</taxon>
        <taxon>Mucoromycota</taxon>
        <taxon>Mucoromycotina</taxon>
        <taxon>Mucoromycetes</taxon>
        <taxon>Mucorales</taxon>
        <taxon>Mucorineae</taxon>
        <taxon>Rhizopodaceae</taxon>
        <taxon>Rhizopus</taxon>
    </lineage>
</organism>
<gene>
    <name evidence="2" type="ORF">CU097_014891</name>
</gene>